<gene>
    <name evidence="1" type="ORF">AB6M95_08130</name>
</gene>
<dbReference type="EMBL" id="JBGLYH010000017">
    <property type="protein sequence ID" value="MEZ7196711.1"/>
    <property type="molecule type" value="Genomic_DNA"/>
</dbReference>
<name>A0ABV4K197_9BACT</name>
<reference evidence="1 2" key="1">
    <citation type="submission" date="2024-08" db="EMBL/GenBank/DDBJ databases">
        <title>Sulfate-reducing bacteria isolated from formation water of the oil field in Kazakhstan and description of Pseudodesulfovibrio sp.</title>
        <authorList>
            <person name="Bidzhieva S.K."/>
            <person name="Tourova T.P."/>
            <person name="Grouzdev D.S."/>
            <person name="Beletsky A.V."/>
            <person name="Sokolova D.S."/>
            <person name="Samigullina S.R."/>
            <person name="Poltaraus A.B."/>
            <person name="Avtukh A.N."/>
            <person name="Tereshina V.M."/>
            <person name="Zhaparov N.S."/>
            <person name="Mardanov A.V."/>
            <person name="Nazina T.N."/>
        </authorList>
    </citation>
    <scope>NUCLEOTIDE SEQUENCE [LARGE SCALE GENOMIC DNA]</scope>
    <source>
        <strain evidence="1 2">9FUS</strain>
    </source>
</reference>
<evidence type="ECO:0000313" key="1">
    <source>
        <dbReference type="EMBL" id="MEZ7196711.1"/>
    </source>
</evidence>
<protein>
    <submittedName>
        <fullName evidence="1">Uncharacterized protein</fullName>
    </submittedName>
</protein>
<accession>A0ABV4K197</accession>
<comment type="caution">
    <text evidence="1">The sequence shown here is derived from an EMBL/GenBank/DDBJ whole genome shotgun (WGS) entry which is preliminary data.</text>
</comment>
<evidence type="ECO:0000313" key="2">
    <source>
        <dbReference type="Proteomes" id="UP001568698"/>
    </source>
</evidence>
<proteinExistence type="predicted"/>
<dbReference type="RefSeq" id="WP_371386236.1">
    <property type="nucleotide sequence ID" value="NZ_JBGLYH010000017.1"/>
</dbReference>
<keyword evidence="2" id="KW-1185">Reference proteome</keyword>
<feature type="non-terminal residue" evidence="1">
    <location>
        <position position="84"/>
    </location>
</feature>
<sequence>MCGIASFLSNRLWLTVPDVSWLGGLEASFAEANGGDDLLAAAKPLEELAGRFYELMSFGLHMRLVGDAEALRALTGIRDTIRAL</sequence>
<dbReference type="Proteomes" id="UP001568698">
    <property type="component" value="Unassembled WGS sequence"/>
</dbReference>
<organism evidence="1 2">
    <name type="scientific">Pseudodesulfovibrio karagichevae</name>
    <dbReference type="NCBI Taxonomy" id="3239305"/>
    <lineage>
        <taxon>Bacteria</taxon>
        <taxon>Pseudomonadati</taxon>
        <taxon>Thermodesulfobacteriota</taxon>
        <taxon>Desulfovibrionia</taxon>
        <taxon>Desulfovibrionales</taxon>
        <taxon>Desulfovibrionaceae</taxon>
    </lineage>
</organism>